<proteinExistence type="predicted"/>
<accession>A0A371DR10</accession>
<protein>
    <submittedName>
        <fullName evidence="1">Uncharacterized protein</fullName>
    </submittedName>
</protein>
<reference evidence="1 2" key="1">
    <citation type="journal article" date="2018" name="Biotechnol. Biofuels">
        <title>Integrative visual omics of the white-rot fungus Polyporus brumalis exposes the biotechnological potential of its oxidative enzymes for delignifying raw plant biomass.</title>
        <authorList>
            <person name="Miyauchi S."/>
            <person name="Rancon A."/>
            <person name="Drula E."/>
            <person name="Hage H."/>
            <person name="Chaduli D."/>
            <person name="Favel A."/>
            <person name="Grisel S."/>
            <person name="Henrissat B."/>
            <person name="Herpoel-Gimbert I."/>
            <person name="Ruiz-Duenas F.J."/>
            <person name="Chevret D."/>
            <person name="Hainaut M."/>
            <person name="Lin J."/>
            <person name="Wang M."/>
            <person name="Pangilinan J."/>
            <person name="Lipzen A."/>
            <person name="Lesage-Meessen L."/>
            <person name="Navarro D."/>
            <person name="Riley R."/>
            <person name="Grigoriev I.V."/>
            <person name="Zhou S."/>
            <person name="Raouche S."/>
            <person name="Rosso M.N."/>
        </authorList>
    </citation>
    <scope>NUCLEOTIDE SEQUENCE [LARGE SCALE GENOMIC DNA]</scope>
    <source>
        <strain evidence="1 2">BRFM 1820</strain>
    </source>
</reference>
<dbReference type="EMBL" id="KZ857383">
    <property type="protein sequence ID" value="RDX54962.1"/>
    <property type="molecule type" value="Genomic_DNA"/>
</dbReference>
<dbReference type="AlphaFoldDB" id="A0A371DR10"/>
<keyword evidence="2" id="KW-1185">Reference proteome</keyword>
<organism evidence="1 2">
    <name type="scientific">Lentinus brumalis</name>
    <dbReference type="NCBI Taxonomy" id="2498619"/>
    <lineage>
        <taxon>Eukaryota</taxon>
        <taxon>Fungi</taxon>
        <taxon>Dikarya</taxon>
        <taxon>Basidiomycota</taxon>
        <taxon>Agaricomycotina</taxon>
        <taxon>Agaricomycetes</taxon>
        <taxon>Polyporales</taxon>
        <taxon>Polyporaceae</taxon>
        <taxon>Lentinus</taxon>
    </lineage>
</organism>
<dbReference type="Proteomes" id="UP000256964">
    <property type="component" value="Unassembled WGS sequence"/>
</dbReference>
<name>A0A371DR10_9APHY</name>
<gene>
    <name evidence="1" type="ORF">OH76DRAFT_854096</name>
</gene>
<sequence>MNGPKLEQLGDTEEIHLIGMRLSYIHAVCTASAISHRRPLCKSAGVPKYSTRTVTQSFLLQVPRRSHPSGCRIITRSTLSKAMSQLTDLQKYMVEAAYRKHVFGTRLVESGMASHIDHPCCRRPRMPPQGYPLSEVQISHMSSRGVAESPRYKSTFAGLARLTCCAQREKGEGPCKV</sequence>
<evidence type="ECO:0000313" key="2">
    <source>
        <dbReference type="Proteomes" id="UP000256964"/>
    </source>
</evidence>
<evidence type="ECO:0000313" key="1">
    <source>
        <dbReference type="EMBL" id="RDX54962.1"/>
    </source>
</evidence>